<name>A0AAW2CJM4_9ROSI</name>
<sequence length="96" mass="11201">MTWRKWDLKKMEDAVLRQHGEERVGWIVDDCSGEQTARRGDERRQAILSLGFLEERWENVLEGLEREVALLKRERSAWLKRERSSSSSGRGIGTEG</sequence>
<keyword evidence="3" id="KW-1185">Reference proteome</keyword>
<evidence type="ECO:0000256" key="1">
    <source>
        <dbReference type="SAM" id="Coils"/>
    </source>
</evidence>
<keyword evidence="1" id="KW-0175">Coiled coil</keyword>
<reference evidence="2 3" key="1">
    <citation type="submission" date="2024-01" db="EMBL/GenBank/DDBJ databases">
        <title>A telomere-to-telomere, gap-free genome of sweet tea (Lithocarpus litseifolius).</title>
        <authorList>
            <person name="Zhou J."/>
        </authorList>
    </citation>
    <scope>NUCLEOTIDE SEQUENCE [LARGE SCALE GENOMIC DNA]</scope>
    <source>
        <strain evidence="2">Zhou-2022a</strain>
        <tissue evidence="2">Leaf</tissue>
    </source>
</reference>
<accession>A0AAW2CJM4</accession>
<gene>
    <name evidence="2" type="ORF">SO802_022433</name>
</gene>
<proteinExistence type="predicted"/>
<feature type="coiled-coil region" evidence="1">
    <location>
        <begin position="54"/>
        <end position="81"/>
    </location>
</feature>
<dbReference type="Proteomes" id="UP001459277">
    <property type="component" value="Unassembled WGS sequence"/>
</dbReference>
<evidence type="ECO:0000313" key="3">
    <source>
        <dbReference type="Proteomes" id="UP001459277"/>
    </source>
</evidence>
<evidence type="ECO:0000313" key="2">
    <source>
        <dbReference type="EMBL" id="KAK9997747.1"/>
    </source>
</evidence>
<dbReference type="EMBL" id="JAZDWU010000007">
    <property type="protein sequence ID" value="KAK9997747.1"/>
    <property type="molecule type" value="Genomic_DNA"/>
</dbReference>
<dbReference type="AlphaFoldDB" id="A0AAW2CJM4"/>
<comment type="caution">
    <text evidence="2">The sequence shown here is derived from an EMBL/GenBank/DDBJ whole genome shotgun (WGS) entry which is preliminary data.</text>
</comment>
<organism evidence="2 3">
    <name type="scientific">Lithocarpus litseifolius</name>
    <dbReference type="NCBI Taxonomy" id="425828"/>
    <lineage>
        <taxon>Eukaryota</taxon>
        <taxon>Viridiplantae</taxon>
        <taxon>Streptophyta</taxon>
        <taxon>Embryophyta</taxon>
        <taxon>Tracheophyta</taxon>
        <taxon>Spermatophyta</taxon>
        <taxon>Magnoliopsida</taxon>
        <taxon>eudicotyledons</taxon>
        <taxon>Gunneridae</taxon>
        <taxon>Pentapetalae</taxon>
        <taxon>rosids</taxon>
        <taxon>fabids</taxon>
        <taxon>Fagales</taxon>
        <taxon>Fagaceae</taxon>
        <taxon>Lithocarpus</taxon>
    </lineage>
</organism>
<protein>
    <submittedName>
        <fullName evidence="2">Uncharacterized protein</fullName>
    </submittedName>
</protein>